<dbReference type="OrthoDB" id="541403at2759"/>
<dbReference type="RefSeq" id="XP_002764727.1">
    <property type="nucleotide sequence ID" value="XM_002764681.1"/>
</dbReference>
<dbReference type="PANTHER" id="PTHR23525">
    <property type="entry name" value="TRANSPORTER, PUTATIVE-RELATED"/>
    <property type="match status" value="1"/>
</dbReference>
<evidence type="ECO:0000256" key="2">
    <source>
        <dbReference type="SAM" id="Phobius"/>
    </source>
</evidence>
<feature type="transmembrane region" description="Helical" evidence="2">
    <location>
        <begin position="176"/>
        <end position="197"/>
    </location>
</feature>
<feature type="transmembrane region" description="Helical" evidence="2">
    <location>
        <begin position="262"/>
        <end position="281"/>
    </location>
</feature>
<dbReference type="InterPro" id="IPR036259">
    <property type="entry name" value="MFS_trans_sf"/>
</dbReference>
<name>C5M0T6_PERM5</name>
<evidence type="ECO:0000256" key="1">
    <source>
        <dbReference type="SAM" id="MobiDB-lite"/>
    </source>
</evidence>
<gene>
    <name evidence="3" type="ORF">Pmar_PMAR029167</name>
</gene>
<feature type="transmembrane region" description="Helical" evidence="2">
    <location>
        <begin position="421"/>
        <end position="441"/>
    </location>
</feature>
<organism evidence="4">
    <name type="scientific">Perkinsus marinus (strain ATCC 50983 / TXsc)</name>
    <dbReference type="NCBI Taxonomy" id="423536"/>
    <lineage>
        <taxon>Eukaryota</taxon>
        <taxon>Sar</taxon>
        <taxon>Alveolata</taxon>
        <taxon>Perkinsozoa</taxon>
        <taxon>Perkinsea</taxon>
        <taxon>Perkinsida</taxon>
        <taxon>Perkinsidae</taxon>
        <taxon>Perkinsus</taxon>
    </lineage>
</organism>
<dbReference type="AlphaFoldDB" id="C5M0T6"/>
<dbReference type="SUPFAM" id="SSF103473">
    <property type="entry name" value="MFS general substrate transporter"/>
    <property type="match status" value="1"/>
</dbReference>
<dbReference type="InParanoid" id="C5M0T6"/>
<dbReference type="EMBL" id="GG687161">
    <property type="protein sequence ID" value="EEQ97444.1"/>
    <property type="molecule type" value="Genomic_DNA"/>
</dbReference>
<evidence type="ECO:0000313" key="4">
    <source>
        <dbReference type="Proteomes" id="UP000007800"/>
    </source>
</evidence>
<keyword evidence="2" id="KW-1133">Transmembrane helix</keyword>
<dbReference type="Proteomes" id="UP000007800">
    <property type="component" value="Unassembled WGS sequence"/>
</dbReference>
<feature type="transmembrane region" description="Helical" evidence="2">
    <location>
        <begin position="209"/>
        <end position="227"/>
    </location>
</feature>
<accession>C5M0T6</accession>
<feature type="transmembrane region" description="Helical" evidence="2">
    <location>
        <begin position="82"/>
        <end position="102"/>
    </location>
</feature>
<dbReference type="Gene3D" id="1.20.1250.20">
    <property type="entry name" value="MFS general substrate transporter like domains"/>
    <property type="match status" value="2"/>
</dbReference>
<keyword evidence="4" id="KW-1185">Reference proteome</keyword>
<protein>
    <submittedName>
        <fullName evidence="3">Multidrug resistance protein, putative</fullName>
    </submittedName>
</protein>
<feature type="transmembrane region" description="Helical" evidence="2">
    <location>
        <begin position="114"/>
        <end position="136"/>
    </location>
</feature>
<dbReference type="Pfam" id="PF07690">
    <property type="entry name" value="MFS_1"/>
    <property type="match status" value="1"/>
</dbReference>
<feature type="transmembrane region" description="Helical" evidence="2">
    <location>
        <begin position="45"/>
        <end position="70"/>
    </location>
</feature>
<dbReference type="GO" id="GO:0022857">
    <property type="term" value="F:transmembrane transporter activity"/>
    <property type="evidence" value="ECO:0007669"/>
    <property type="project" value="InterPro"/>
</dbReference>
<dbReference type="GeneID" id="9055000"/>
<evidence type="ECO:0000313" key="3">
    <source>
        <dbReference type="EMBL" id="EEQ97444.1"/>
    </source>
</evidence>
<keyword evidence="2" id="KW-0812">Transmembrane</keyword>
<keyword evidence="2" id="KW-0472">Membrane</keyword>
<proteinExistence type="predicted"/>
<feature type="region of interest" description="Disordered" evidence="1">
    <location>
        <begin position="1"/>
        <end position="20"/>
    </location>
</feature>
<sequence length="486" mass="53894">MPDRRQDLHQSLLQPTTTTTQAPDDVKPIVFLWRSFLCASFNVKLGFLVTFLIKFSQSIWTGIPMLGYLYTITGGSNTMVGVFSSVQGLTCLACAPIAGVVADNISKPDLMRALGFLGIFNIGMNFALFLTDQLWIAYPSYILWGTFTAFSETTLSTLIADGMSTGNRAPLESLRWTLAQVATASGPILNAIILSLAGNTWTLPCLKKVLLFGSSCAIFGMVADMFFQKDDTKASGVVATKAVCEDAPNELVELIYSYTNSIGIVCAILGQDVITALGSGMSVQYFQLWFKNDYGVDPRTLAFLNVVTTLTVAFMTYTVTNELATRFGTVKVVVSIRLIAVLLLWAMVIVRPIEILLVLYVIRMAFMNCSRPVFRAMLMDHTPQKHRGKVNAVDMVRMFSWSGSAAIGGLLVDHWGYRFNFVVTGLVHCCGLLCVFSLNFFHHTYHGKLSKESETRVDRIESQDLENDVFQATPRSLEEPHYFHRK</sequence>
<dbReference type="OMA" id="IATHAII"/>
<dbReference type="InterPro" id="IPR011701">
    <property type="entry name" value="MFS"/>
</dbReference>
<feature type="transmembrane region" description="Helical" evidence="2">
    <location>
        <begin position="301"/>
        <end position="320"/>
    </location>
</feature>
<dbReference type="PANTHER" id="PTHR23525:SF1">
    <property type="entry name" value="NODULIN-LIKE DOMAIN-CONTAINING PROTEIN"/>
    <property type="match status" value="1"/>
</dbReference>
<reference evidence="3 4" key="1">
    <citation type="submission" date="2008-07" db="EMBL/GenBank/DDBJ databases">
        <authorList>
            <person name="El-Sayed N."/>
            <person name="Caler E."/>
            <person name="Inman J."/>
            <person name="Amedeo P."/>
            <person name="Hass B."/>
            <person name="Wortman J."/>
        </authorList>
    </citation>
    <scope>NUCLEOTIDE SEQUENCE [LARGE SCALE GENOMIC DNA]</scope>
    <source>
        <strain evidence="4">ATCC 50983 / TXsc</strain>
    </source>
</reference>